<dbReference type="InterPro" id="IPR050090">
    <property type="entry name" value="Tyrosine_recombinase_XerCD"/>
</dbReference>
<keyword evidence="8" id="KW-1185">Reference proteome</keyword>
<evidence type="ECO:0000256" key="4">
    <source>
        <dbReference type="PROSITE-ProRule" id="PRU01248"/>
    </source>
</evidence>
<evidence type="ECO:0000259" key="5">
    <source>
        <dbReference type="PROSITE" id="PS51898"/>
    </source>
</evidence>
<dbReference type="InterPro" id="IPR010998">
    <property type="entry name" value="Integrase_recombinase_N"/>
</dbReference>
<dbReference type="Gene3D" id="1.10.150.130">
    <property type="match status" value="1"/>
</dbReference>
<accession>A0A0J6WW68</accession>
<feature type="domain" description="Tyr recombinase" evidence="5">
    <location>
        <begin position="170"/>
        <end position="352"/>
    </location>
</feature>
<dbReference type="AlphaFoldDB" id="A0A0J6WW68"/>
<dbReference type="CDD" id="cd01189">
    <property type="entry name" value="INT_ICEBs1_C_like"/>
    <property type="match status" value="1"/>
</dbReference>
<dbReference type="GO" id="GO:0003677">
    <property type="term" value="F:DNA binding"/>
    <property type="evidence" value="ECO:0007669"/>
    <property type="project" value="UniProtKB-UniRule"/>
</dbReference>
<dbReference type="InterPro" id="IPR011010">
    <property type="entry name" value="DNA_brk_join_enz"/>
</dbReference>
<evidence type="ECO:0000256" key="2">
    <source>
        <dbReference type="ARBA" id="ARBA00023125"/>
    </source>
</evidence>
<dbReference type="InterPro" id="IPR044068">
    <property type="entry name" value="CB"/>
</dbReference>
<sequence length="359" mass="41029">MRDLEYNFTYREKDKGFQVILSYKDNKGRWRQKSRQGFKTKKLAKAAGDKLLDEVKEKALNVVDESMRDITLRQVFELFLLENNAVLEYNTRALYTQALQAFIKIADVPVVEITHSDIIDCMAPMKYAVSTKKLYLSKVGRVFRYAIETLEILAANPVSKVPKEKDKRQKKTQVISADDFKIMLKSVRQNNYTAYVKIAIAGYAGLRYGEIVGLTWGNVDLKAGIISVTAQLSATGKNQYTIKPTKSMNGYRDIPIPQELIQILRAYKKNSVIRIDRRIFADKTSEAKYIDALISRINKGTSIHSLRHTYATRLIATGFDVRTVAALLGDRVETVLKTYVHYTDEMREKAKENINKVFA</sequence>
<evidence type="ECO:0000313" key="7">
    <source>
        <dbReference type="EMBL" id="KMO86032.1"/>
    </source>
</evidence>
<dbReference type="PATRIC" id="fig|1122219.3.peg.1863"/>
<evidence type="ECO:0008006" key="9">
    <source>
        <dbReference type="Google" id="ProtNLM"/>
    </source>
</evidence>
<proteinExistence type="inferred from homology"/>
<dbReference type="Pfam" id="PF00589">
    <property type="entry name" value="Phage_integrase"/>
    <property type="match status" value="1"/>
</dbReference>
<dbReference type="GO" id="GO:0015074">
    <property type="term" value="P:DNA integration"/>
    <property type="evidence" value="ECO:0007669"/>
    <property type="project" value="InterPro"/>
</dbReference>
<dbReference type="PANTHER" id="PTHR30349:SF41">
    <property type="entry name" value="INTEGRASE_RECOMBINASE PROTEIN MJ0367-RELATED"/>
    <property type="match status" value="1"/>
</dbReference>
<reference evidence="7 8" key="1">
    <citation type="submission" date="2015-06" db="EMBL/GenBank/DDBJ databases">
        <title>Draft genome sequence of beer spoilage bacterium Megasphaera cerevisiae type strain 20462.</title>
        <authorList>
            <person name="Kutumbaka K."/>
            <person name="Pasmowitz J."/>
            <person name="Mategko J."/>
            <person name="Reyes D."/>
            <person name="Friedrich A."/>
            <person name="Han S."/>
            <person name="Martens-Habbena W."/>
            <person name="Neal-McKinney J."/>
            <person name="Janagama H.K."/>
            <person name="Nadala C."/>
            <person name="Samadpour M."/>
        </authorList>
    </citation>
    <scope>NUCLEOTIDE SEQUENCE [LARGE SCALE GENOMIC DNA]</scope>
    <source>
        <strain evidence="7 8">DSM 20462</strain>
    </source>
</reference>
<dbReference type="RefSeq" id="WP_048514730.1">
    <property type="nucleotide sequence ID" value="NZ_FUXD01000031.1"/>
</dbReference>
<dbReference type="PANTHER" id="PTHR30349">
    <property type="entry name" value="PHAGE INTEGRASE-RELATED"/>
    <property type="match status" value="1"/>
</dbReference>
<keyword evidence="2 4" id="KW-0238">DNA-binding</keyword>
<dbReference type="InParanoid" id="A0A0J6WW68"/>
<dbReference type="EMBL" id="LEKT01000035">
    <property type="protein sequence ID" value="KMO86032.1"/>
    <property type="molecule type" value="Genomic_DNA"/>
</dbReference>
<dbReference type="InterPro" id="IPR002104">
    <property type="entry name" value="Integrase_catalytic"/>
</dbReference>
<dbReference type="OrthoDB" id="9785687at2"/>
<evidence type="ECO:0000256" key="1">
    <source>
        <dbReference type="ARBA" id="ARBA00008857"/>
    </source>
</evidence>
<evidence type="ECO:0000313" key="8">
    <source>
        <dbReference type="Proteomes" id="UP000036503"/>
    </source>
</evidence>
<evidence type="ECO:0000259" key="6">
    <source>
        <dbReference type="PROSITE" id="PS51900"/>
    </source>
</evidence>
<dbReference type="PROSITE" id="PS51898">
    <property type="entry name" value="TYR_RECOMBINASE"/>
    <property type="match status" value="1"/>
</dbReference>
<dbReference type="SUPFAM" id="SSF56349">
    <property type="entry name" value="DNA breaking-rejoining enzymes"/>
    <property type="match status" value="1"/>
</dbReference>
<dbReference type="Proteomes" id="UP000036503">
    <property type="component" value="Unassembled WGS sequence"/>
</dbReference>
<dbReference type="PROSITE" id="PS51900">
    <property type="entry name" value="CB"/>
    <property type="match status" value="1"/>
</dbReference>
<evidence type="ECO:0000256" key="3">
    <source>
        <dbReference type="ARBA" id="ARBA00023172"/>
    </source>
</evidence>
<gene>
    <name evidence="7" type="ORF">AB840_10140</name>
</gene>
<comment type="similarity">
    <text evidence="1">Belongs to the 'phage' integrase family.</text>
</comment>
<dbReference type="Pfam" id="PF14657">
    <property type="entry name" value="Arm-DNA-bind_4"/>
    <property type="match status" value="1"/>
</dbReference>
<dbReference type="InterPro" id="IPR013762">
    <property type="entry name" value="Integrase-like_cat_sf"/>
</dbReference>
<dbReference type="InterPro" id="IPR028259">
    <property type="entry name" value="AP2-like_int_N"/>
</dbReference>
<dbReference type="Gene3D" id="1.10.443.10">
    <property type="entry name" value="Intergrase catalytic core"/>
    <property type="match status" value="1"/>
</dbReference>
<comment type="caution">
    <text evidence="7">The sequence shown here is derived from an EMBL/GenBank/DDBJ whole genome shotgun (WGS) entry which is preliminary data.</text>
</comment>
<dbReference type="GO" id="GO:0006310">
    <property type="term" value="P:DNA recombination"/>
    <property type="evidence" value="ECO:0007669"/>
    <property type="project" value="UniProtKB-KW"/>
</dbReference>
<keyword evidence="3" id="KW-0233">DNA recombination</keyword>
<name>A0A0J6WW68_9FIRM</name>
<protein>
    <recommendedName>
        <fullName evidence="9">Integrase</fullName>
    </recommendedName>
</protein>
<feature type="domain" description="Core-binding (CB)" evidence="6">
    <location>
        <begin position="70"/>
        <end position="147"/>
    </location>
</feature>
<organism evidence="7 8">
    <name type="scientific">Megasphaera cerevisiae DSM 20462</name>
    <dbReference type="NCBI Taxonomy" id="1122219"/>
    <lineage>
        <taxon>Bacteria</taxon>
        <taxon>Bacillati</taxon>
        <taxon>Bacillota</taxon>
        <taxon>Negativicutes</taxon>
        <taxon>Veillonellales</taxon>
        <taxon>Veillonellaceae</taxon>
        <taxon>Megasphaera</taxon>
    </lineage>
</organism>